<dbReference type="NCBIfam" id="TIGR00254">
    <property type="entry name" value="GGDEF"/>
    <property type="match status" value="1"/>
</dbReference>
<evidence type="ECO:0000259" key="3">
    <source>
        <dbReference type="PROSITE" id="PS50887"/>
    </source>
</evidence>
<feature type="domain" description="GGDEF" evidence="3">
    <location>
        <begin position="247"/>
        <end position="379"/>
    </location>
</feature>
<evidence type="ECO:0000313" key="4">
    <source>
        <dbReference type="EMBL" id="KAA1157048.1"/>
    </source>
</evidence>
<dbReference type="RefSeq" id="WP_149615220.1">
    <property type="nucleotide sequence ID" value="NZ_SEUK01000055.1"/>
</dbReference>
<comment type="caution">
    <text evidence="4">The sequence shown here is derived from an EMBL/GenBank/DDBJ whole genome shotgun (WGS) entry which is preliminary data.</text>
</comment>
<dbReference type="Gene3D" id="3.20.20.450">
    <property type="entry name" value="EAL domain"/>
    <property type="match status" value="1"/>
</dbReference>
<feature type="transmembrane region" description="Helical" evidence="1">
    <location>
        <begin position="139"/>
        <end position="157"/>
    </location>
</feature>
<feature type="transmembrane region" description="Helical" evidence="1">
    <location>
        <begin position="52"/>
        <end position="72"/>
    </location>
</feature>
<reference evidence="4 5" key="1">
    <citation type="submission" date="2019-01" db="EMBL/GenBank/DDBJ databases">
        <title>Genome sequences of marine Pseudoalteromonas species.</title>
        <authorList>
            <person name="Boraston A.B."/>
            <person name="Hehemann J.-H."/>
            <person name="Vickers C.J."/>
            <person name="Salama-Alber O."/>
            <person name="Abe K."/>
            <person name="Hettle A.J."/>
        </authorList>
    </citation>
    <scope>NUCLEOTIDE SEQUENCE [LARGE SCALE GENOMIC DNA]</scope>
    <source>
        <strain evidence="4 5">PS42</strain>
    </source>
</reference>
<dbReference type="Gene3D" id="3.30.70.270">
    <property type="match status" value="1"/>
</dbReference>
<sequence length="641" mass="72037">MHVSPLIEKELNDSVRILYLNAYSGLFISFIASTGIVFGFSDKSFTSVTDKLIWWFIMVVVLGIRLIDVYYFKRSSKAASYIDLYRFSLSVILTALIWCCYGLYFHSSFSVLELTSIIIIFSALGGGSANILSAHRPTCFIYAFLLLIPYSVLLTLSEEHYQNVLGVLGIGFGFVTLIALHKAANFTQNAIHLKNQNIELLELMEQRVELRTQEIYHLSNSDSLTQLLNRNAFLKESKKRLSRYPNESFALLFIDLDGFKHINDTMGHEVGDQILTKTAQRISAVCSQNEYKCRWGGDEFLLLTDYNCKDKTNDFANKIISAITQVHSNSHYKAGIGATIGIAFYPEHGSDLDELILNADMAMYHQKRINRGKISYFDDNLRMQLERIRRLNDRLSFAVQDGSLSLVFQPIIDSNTNRPSSVEALLRWQMDGEPVPPDEFIPIAEQYGMISEIGLWVLKNACIQGLEFQRIIPDLSISVNVSVMQLQGQKFVVEVADILRKLSFPADKLHIEITESVFAKDKSTFLSTVKSLQELGARISIDDFGTGYSSLSSMLDIGVDIVKIDKTFIQDVDKKGLSIVNAVVQMASSLSFDVVAEGVETIDQSEKLYSLGVSHLQGYYFSKPLDASSLCAYLESIKKAS</sequence>
<feature type="domain" description="EAL" evidence="2">
    <location>
        <begin position="388"/>
        <end position="638"/>
    </location>
</feature>
<evidence type="ECO:0000313" key="5">
    <source>
        <dbReference type="Proteomes" id="UP000324162"/>
    </source>
</evidence>
<feature type="transmembrane region" description="Helical" evidence="1">
    <location>
        <begin position="163"/>
        <end position="180"/>
    </location>
</feature>
<dbReference type="Pfam" id="PF00990">
    <property type="entry name" value="GGDEF"/>
    <property type="match status" value="1"/>
</dbReference>
<dbReference type="InterPro" id="IPR001633">
    <property type="entry name" value="EAL_dom"/>
</dbReference>
<proteinExistence type="predicted"/>
<dbReference type="InterPro" id="IPR043128">
    <property type="entry name" value="Rev_trsase/Diguanyl_cyclase"/>
</dbReference>
<dbReference type="Pfam" id="PF00563">
    <property type="entry name" value="EAL"/>
    <property type="match status" value="1"/>
</dbReference>
<name>A0AB73BD73_9GAMM</name>
<dbReference type="CDD" id="cd01949">
    <property type="entry name" value="GGDEF"/>
    <property type="match status" value="1"/>
</dbReference>
<dbReference type="InterPro" id="IPR029787">
    <property type="entry name" value="Nucleotide_cyclase"/>
</dbReference>
<keyword evidence="1" id="KW-1133">Transmembrane helix</keyword>
<dbReference type="InterPro" id="IPR052155">
    <property type="entry name" value="Biofilm_reg_signaling"/>
</dbReference>
<keyword evidence="1" id="KW-0472">Membrane</keyword>
<dbReference type="PANTHER" id="PTHR44757">
    <property type="entry name" value="DIGUANYLATE CYCLASE DGCP"/>
    <property type="match status" value="1"/>
</dbReference>
<dbReference type="SMART" id="SM00267">
    <property type="entry name" value="GGDEF"/>
    <property type="match status" value="1"/>
</dbReference>
<feature type="transmembrane region" description="Helical" evidence="1">
    <location>
        <begin position="20"/>
        <end position="40"/>
    </location>
</feature>
<accession>A0AB73BD73</accession>
<dbReference type="PROSITE" id="PS50887">
    <property type="entry name" value="GGDEF"/>
    <property type="match status" value="1"/>
</dbReference>
<dbReference type="InterPro" id="IPR035919">
    <property type="entry name" value="EAL_sf"/>
</dbReference>
<feature type="transmembrane region" description="Helical" evidence="1">
    <location>
        <begin position="111"/>
        <end position="132"/>
    </location>
</feature>
<dbReference type="InterPro" id="IPR000160">
    <property type="entry name" value="GGDEF_dom"/>
</dbReference>
<organism evidence="4 5">
    <name type="scientific">Pseudoalteromonas fuliginea</name>
    <dbReference type="NCBI Taxonomy" id="1872678"/>
    <lineage>
        <taxon>Bacteria</taxon>
        <taxon>Pseudomonadati</taxon>
        <taxon>Pseudomonadota</taxon>
        <taxon>Gammaproteobacteria</taxon>
        <taxon>Alteromonadales</taxon>
        <taxon>Pseudoalteromonadaceae</taxon>
        <taxon>Pseudoalteromonas</taxon>
    </lineage>
</organism>
<dbReference type="EMBL" id="SEUK01000055">
    <property type="protein sequence ID" value="KAA1157048.1"/>
    <property type="molecule type" value="Genomic_DNA"/>
</dbReference>
<dbReference type="AlphaFoldDB" id="A0AB73BD73"/>
<dbReference type="SMART" id="SM00052">
    <property type="entry name" value="EAL"/>
    <property type="match status" value="1"/>
</dbReference>
<dbReference type="SUPFAM" id="SSF55073">
    <property type="entry name" value="Nucleotide cyclase"/>
    <property type="match status" value="1"/>
</dbReference>
<dbReference type="SUPFAM" id="SSF141868">
    <property type="entry name" value="EAL domain-like"/>
    <property type="match status" value="1"/>
</dbReference>
<protein>
    <submittedName>
        <fullName evidence="4">EAL domain-containing protein</fullName>
    </submittedName>
</protein>
<dbReference type="Proteomes" id="UP000324162">
    <property type="component" value="Unassembled WGS sequence"/>
</dbReference>
<dbReference type="PANTHER" id="PTHR44757:SF2">
    <property type="entry name" value="BIOFILM ARCHITECTURE MAINTENANCE PROTEIN MBAA"/>
    <property type="match status" value="1"/>
</dbReference>
<evidence type="ECO:0000256" key="1">
    <source>
        <dbReference type="SAM" id="Phobius"/>
    </source>
</evidence>
<dbReference type="PROSITE" id="PS50883">
    <property type="entry name" value="EAL"/>
    <property type="match status" value="1"/>
</dbReference>
<keyword evidence="1" id="KW-0812">Transmembrane</keyword>
<feature type="transmembrane region" description="Helical" evidence="1">
    <location>
        <begin position="84"/>
        <end position="105"/>
    </location>
</feature>
<dbReference type="CDD" id="cd01948">
    <property type="entry name" value="EAL"/>
    <property type="match status" value="1"/>
</dbReference>
<gene>
    <name evidence="4" type="ORF">EU508_19205</name>
</gene>
<evidence type="ECO:0000259" key="2">
    <source>
        <dbReference type="PROSITE" id="PS50883"/>
    </source>
</evidence>